<dbReference type="Pfam" id="PF04757">
    <property type="entry name" value="Pex2_Pex12"/>
    <property type="match status" value="1"/>
</dbReference>
<keyword evidence="8" id="KW-0808">Transferase</keyword>
<evidence type="ECO:0000259" key="20">
    <source>
        <dbReference type="PROSITE" id="PS50089"/>
    </source>
</evidence>
<keyword evidence="6" id="KW-0813">Transport</keyword>
<protein>
    <recommendedName>
        <fullName evidence="5">RING-type E3 ubiquitin transferase</fullName>
        <ecNumber evidence="5">2.3.2.27</ecNumber>
    </recommendedName>
</protein>
<name>A0ABD6EFF0_9BILA</name>
<evidence type="ECO:0000256" key="13">
    <source>
        <dbReference type="ARBA" id="ARBA00022833"/>
    </source>
</evidence>
<keyword evidence="16 19" id="KW-0472">Membrane</keyword>
<evidence type="ECO:0000256" key="9">
    <source>
        <dbReference type="ARBA" id="ARBA00022692"/>
    </source>
</evidence>
<evidence type="ECO:0000256" key="8">
    <source>
        <dbReference type="ARBA" id="ARBA00022679"/>
    </source>
</evidence>
<dbReference type="SUPFAM" id="SSF57850">
    <property type="entry name" value="RING/U-box"/>
    <property type="match status" value="1"/>
</dbReference>
<evidence type="ECO:0000313" key="21">
    <source>
        <dbReference type="EMBL" id="MFH4975628.1"/>
    </source>
</evidence>
<reference evidence="21 22" key="1">
    <citation type="submission" date="2024-08" db="EMBL/GenBank/DDBJ databases">
        <title>Gnathostoma spinigerum genome.</title>
        <authorList>
            <person name="Gonzalez-Bertolin B."/>
            <person name="Monzon S."/>
            <person name="Zaballos A."/>
            <person name="Jimenez P."/>
            <person name="Dekumyoy P."/>
            <person name="Varona S."/>
            <person name="Cuesta I."/>
            <person name="Sumanam S."/>
            <person name="Adisakwattana P."/>
            <person name="Gasser R.B."/>
            <person name="Hernandez-Gonzalez A."/>
            <person name="Young N.D."/>
            <person name="Perteguer M.J."/>
        </authorList>
    </citation>
    <scope>NUCLEOTIDE SEQUENCE [LARGE SCALE GENOMIC DNA]</scope>
    <source>
        <strain evidence="21">AL3</strain>
        <tissue evidence="21">Liver</tissue>
    </source>
</reference>
<dbReference type="GO" id="GO:0007031">
    <property type="term" value="P:peroxisome organization"/>
    <property type="evidence" value="ECO:0007669"/>
    <property type="project" value="UniProtKB-KW"/>
</dbReference>
<feature type="domain" description="RING-type" evidence="20">
    <location>
        <begin position="250"/>
        <end position="294"/>
    </location>
</feature>
<evidence type="ECO:0000256" key="4">
    <source>
        <dbReference type="ARBA" id="ARBA00008704"/>
    </source>
</evidence>
<comment type="caution">
    <text evidence="21">The sequence shown here is derived from an EMBL/GenBank/DDBJ whole genome shotgun (WGS) entry which is preliminary data.</text>
</comment>
<dbReference type="Gene3D" id="3.30.40.10">
    <property type="entry name" value="Zinc/RING finger domain, C3HC4 (zinc finger)"/>
    <property type="match status" value="1"/>
</dbReference>
<accession>A0ABD6EFF0</accession>
<evidence type="ECO:0000256" key="11">
    <source>
        <dbReference type="ARBA" id="ARBA00022771"/>
    </source>
</evidence>
<dbReference type="GO" id="GO:0061630">
    <property type="term" value="F:ubiquitin protein ligase activity"/>
    <property type="evidence" value="ECO:0007669"/>
    <property type="project" value="UniProtKB-EC"/>
</dbReference>
<dbReference type="PROSITE" id="PS50089">
    <property type="entry name" value="ZF_RING_2"/>
    <property type="match status" value="1"/>
</dbReference>
<dbReference type="PROSITE" id="PS00518">
    <property type="entry name" value="ZF_RING_1"/>
    <property type="match status" value="1"/>
</dbReference>
<dbReference type="PANTHER" id="PTHR23350:SF0">
    <property type="entry name" value="PEROXISOME BIOGENESIS FACTOR 10"/>
    <property type="match status" value="1"/>
</dbReference>
<keyword evidence="12" id="KW-0833">Ubl conjugation pathway</keyword>
<keyword evidence="13" id="KW-0862">Zinc</keyword>
<keyword evidence="15 19" id="KW-1133">Transmembrane helix</keyword>
<dbReference type="PANTHER" id="PTHR23350">
    <property type="entry name" value="PEROXISOME ASSEMBLY PROTEIN 10"/>
    <property type="match status" value="1"/>
</dbReference>
<keyword evidence="11 18" id="KW-0863">Zinc-finger</keyword>
<evidence type="ECO:0000256" key="7">
    <source>
        <dbReference type="ARBA" id="ARBA00022593"/>
    </source>
</evidence>
<sequence length="308" mass="35642">MQVFNADASDIIRAHRRDEEELQNILKSLSAILKNILGESLWARLYEYIPIAAQLLYYTVTNLSGAQTIGEEVFCLFQVTNRQSTRIPTYLRRLLFIVLHCVLPFFIGKIIVKLQYRLLYSPTLQFCSVELQLDPARRKKLRNLLSWIRFYGLKELYNLHLAVFYLTGSYRFISQRISGIRYLTYRPHFNFTARKVYCAVGLGLILQIVIAYASQIIRVFAVKPNASKTKKSLSAGGTVKEQEPAFWFRCSVCLEIRPPACAPCGHIFCWHCLIEHAESTQRSERLLPTCPTCRRPYRPSRIVPLLNL</sequence>
<keyword evidence="17" id="KW-0576">Peroxisome</keyword>
<comment type="pathway">
    <text evidence="3">Protein modification; protein ubiquitination.</text>
</comment>
<dbReference type="InterPro" id="IPR025654">
    <property type="entry name" value="PEX2/10"/>
</dbReference>
<evidence type="ECO:0000256" key="16">
    <source>
        <dbReference type="ARBA" id="ARBA00023136"/>
    </source>
</evidence>
<dbReference type="SMART" id="SM00184">
    <property type="entry name" value="RING"/>
    <property type="match status" value="1"/>
</dbReference>
<keyword evidence="7" id="KW-0962">Peroxisome biogenesis</keyword>
<dbReference type="InterPro" id="IPR017907">
    <property type="entry name" value="Znf_RING_CS"/>
</dbReference>
<dbReference type="AlphaFoldDB" id="A0ABD6EFF0"/>
<evidence type="ECO:0000256" key="3">
    <source>
        <dbReference type="ARBA" id="ARBA00004906"/>
    </source>
</evidence>
<evidence type="ECO:0000256" key="1">
    <source>
        <dbReference type="ARBA" id="ARBA00000900"/>
    </source>
</evidence>
<dbReference type="GO" id="GO:0005778">
    <property type="term" value="C:peroxisomal membrane"/>
    <property type="evidence" value="ECO:0007669"/>
    <property type="project" value="UniProtKB-SubCell"/>
</dbReference>
<evidence type="ECO:0000256" key="5">
    <source>
        <dbReference type="ARBA" id="ARBA00012483"/>
    </source>
</evidence>
<evidence type="ECO:0000256" key="2">
    <source>
        <dbReference type="ARBA" id="ARBA00004585"/>
    </source>
</evidence>
<dbReference type="GO" id="GO:0008270">
    <property type="term" value="F:zinc ion binding"/>
    <property type="evidence" value="ECO:0007669"/>
    <property type="project" value="UniProtKB-KW"/>
</dbReference>
<dbReference type="InterPro" id="IPR001841">
    <property type="entry name" value="Znf_RING"/>
</dbReference>
<keyword evidence="14" id="KW-0653">Protein transport</keyword>
<evidence type="ECO:0000256" key="19">
    <source>
        <dbReference type="SAM" id="Phobius"/>
    </source>
</evidence>
<evidence type="ECO:0000256" key="10">
    <source>
        <dbReference type="ARBA" id="ARBA00022723"/>
    </source>
</evidence>
<feature type="transmembrane region" description="Helical" evidence="19">
    <location>
        <begin position="94"/>
        <end position="112"/>
    </location>
</feature>
<evidence type="ECO:0000256" key="17">
    <source>
        <dbReference type="ARBA" id="ARBA00023140"/>
    </source>
</evidence>
<gene>
    <name evidence="21" type="ORF">AB6A40_002337</name>
</gene>
<organism evidence="21 22">
    <name type="scientific">Gnathostoma spinigerum</name>
    <dbReference type="NCBI Taxonomy" id="75299"/>
    <lineage>
        <taxon>Eukaryota</taxon>
        <taxon>Metazoa</taxon>
        <taxon>Ecdysozoa</taxon>
        <taxon>Nematoda</taxon>
        <taxon>Chromadorea</taxon>
        <taxon>Rhabditida</taxon>
        <taxon>Spirurina</taxon>
        <taxon>Gnathostomatomorpha</taxon>
        <taxon>Gnathostomatoidea</taxon>
        <taxon>Gnathostomatidae</taxon>
        <taxon>Gnathostoma</taxon>
    </lineage>
</organism>
<evidence type="ECO:0000256" key="15">
    <source>
        <dbReference type="ARBA" id="ARBA00022989"/>
    </source>
</evidence>
<evidence type="ECO:0000256" key="14">
    <source>
        <dbReference type="ARBA" id="ARBA00022927"/>
    </source>
</evidence>
<dbReference type="InterPro" id="IPR013083">
    <property type="entry name" value="Znf_RING/FYVE/PHD"/>
</dbReference>
<comment type="catalytic activity">
    <reaction evidence="1">
        <text>S-ubiquitinyl-[E2 ubiquitin-conjugating enzyme]-L-cysteine + [acceptor protein]-L-lysine = [E2 ubiquitin-conjugating enzyme]-L-cysteine + N(6)-ubiquitinyl-[acceptor protein]-L-lysine.</text>
        <dbReference type="EC" id="2.3.2.27"/>
    </reaction>
</comment>
<evidence type="ECO:0000313" key="22">
    <source>
        <dbReference type="Proteomes" id="UP001608902"/>
    </source>
</evidence>
<evidence type="ECO:0000256" key="6">
    <source>
        <dbReference type="ARBA" id="ARBA00022448"/>
    </source>
</evidence>
<keyword evidence="9 19" id="KW-0812">Transmembrane</keyword>
<dbReference type="GO" id="GO:0015031">
    <property type="term" value="P:protein transport"/>
    <property type="evidence" value="ECO:0007669"/>
    <property type="project" value="UniProtKB-KW"/>
</dbReference>
<dbReference type="Proteomes" id="UP001608902">
    <property type="component" value="Unassembled WGS sequence"/>
</dbReference>
<comment type="similarity">
    <text evidence="4">Belongs to the pex2/pex10/pex12 family.</text>
</comment>
<dbReference type="EC" id="2.3.2.27" evidence="5"/>
<feature type="transmembrane region" description="Helical" evidence="19">
    <location>
        <begin position="156"/>
        <end position="173"/>
    </location>
</feature>
<keyword evidence="22" id="KW-1185">Reference proteome</keyword>
<keyword evidence="10" id="KW-0479">Metal-binding</keyword>
<comment type="subcellular location">
    <subcellularLocation>
        <location evidence="2">Peroxisome membrane</location>
        <topology evidence="2">Multi-pass membrane protein</topology>
    </subcellularLocation>
</comment>
<evidence type="ECO:0000256" key="12">
    <source>
        <dbReference type="ARBA" id="ARBA00022786"/>
    </source>
</evidence>
<dbReference type="EMBL" id="JBGFUD010001023">
    <property type="protein sequence ID" value="MFH4975628.1"/>
    <property type="molecule type" value="Genomic_DNA"/>
</dbReference>
<dbReference type="InterPro" id="IPR006845">
    <property type="entry name" value="Pex_N"/>
</dbReference>
<feature type="transmembrane region" description="Helical" evidence="19">
    <location>
        <begin position="194"/>
        <end position="213"/>
    </location>
</feature>
<proteinExistence type="inferred from homology"/>
<evidence type="ECO:0000256" key="18">
    <source>
        <dbReference type="PROSITE-ProRule" id="PRU00175"/>
    </source>
</evidence>